<proteinExistence type="predicted"/>
<gene>
    <name evidence="1" type="ORF">ACKI1S_46770</name>
</gene>
<organism evidence="1 2">
    <name type="scientific">Streptomyces galilaeus</name>
    <dbReference type="NCBI Taxonomy" id="33899"/>
    <lineage>
        <taxon>Bacteria</taxon>
        <taxon>Bacillati</taxon>
        <taxon>Actinomycetota</taxon>
        <taxon>Actinomycetes</taxon>
        <taxon>Kitasatosporales</taxon>
        <taxon>Streptomycetaceae</taxon>
        <taxon>Streptomyces</taxon>
    </lineage>
</organism>
<comment type="caution">
    <text evidence="1">The sequence shown here is derived from an EMBL/GenBank/DDBJ whole genome shotgun (WGS) entry which is preliminary data.</text>
</comment>
<accession>A0ABW9IYQ6</accession>
<sequence length="145" mass="15360">MTEKKCAFAVAVAMSVVLLSGCSDEDASAISRTEEATAQAYVAALNARDVNALTRLAPAGYEGIEAEAREIIKAEGGRGLKIKDVQVSHDFGEDVASAHVSATDSRSKPFSANIQMSLEKDKWVVALGYAPEFNDTDKSSSSTDK</sequence>
<dbReference type="Proteomes" id="UP001631993">
    <property type="component" value="Unassembled WGS sequence"/>
</dbReference>
<evidence type="ECO:0000313" key="1">
    <source>
        <dbReference type="EMBL" id="MFM9653566.1"/>
    </source>
</evidence>
<reference evidence="1 2" key="1">
    <citation type="submission" date="2024-12" db="EMBL/GenBank/DDBJ databases">
        <title>Forecasting of Potato common scab and diversities of Pathogenic streptomyces spp. in china.</title>
        <authorList>
            <person name="Handique U."/>
            <person name="Wu J."/>
        </authorList>
    </citation>
    <scope>NUCLEOTIDE SEQUENCE [LARGE SCALE GENOMIC DNA]</scope>
    <source>
        <strain evidence="1 2">ZRIMU1585</strain>
    </source>
</reference>
<evidence type="ECO:0008006" key="3">
    <source>
        <dbReference type="Google" id="ProtNLM"/>
    </source>
</evidence>
<dbReference type="PROSITE" id="PS51257">
    <property type="entry name" value="PROKAR_LIPOPROTEIN"/>
    <property type="match status" value="1"/>
</dbReference>
<protein>
    <recommendedName>
        <fullName evidence="3">DUF4878 domain-containing protein</fullName>
    </recommendedName>
</protein>
<dbReference type="RefSeq" id="WP_369276740.1">
    <property type="nucleotide sequence ID" value="NZ_JBJVMW010000064.1"/>
</dbReference>
<keyword evidence="2" id="KW-1185">Reference proteome</keyword>
<dbReference type="EMBL" id="JBJVNE010000063">
    <property type="protein sequence ID" value="MFM9653566.1"/>
    <property type="molecule type" value="Genomic_DNA"/>
</dbReference>
<evidence type="ECO:0000313" key="2">
    <source>
        <dbReference type="Proteomes" id="UP001631993"/>
    </source>
</evidence>
<name>A0ABW9IYQ6_STRGJ</name>